<name>A0A0D7KAQ1_9BURK</name>
<accession>A0A0D7KAQ1</accession>
<protein>
    <submittedName>
        <fullName evidence="1">Uncharacterized protein</fullName>
    </submittedName>
</protein>
<organism evidence="1 2">
    <name type="scientific">Acidovorax temperans</name>
    <dbReference type="NCBI Taxonomy" id="80878"/>
    <lineage>
        <taxon>Bacteria</taxon>
        <taxon>Pseudomonadati</taxon>
        <taxon>Pseudomonadota</taxon>
        <taxon>Betaproteobacteria</taxon>
        <taxon>Burkholderiales</taxon>
        <taxon>Comamonadaceae</taxon>
        <taxon>Acidovorax</taxon>
    </lineage>
</organism>
<dbReference type="AlphaFoldDB" id="A0A0D7KAQ1"/>
<evidence type="ECO:0000313" key="2">
    <source>
        <dbReference type="Proteomes" id="UP000032566"/>
    </source>
</evidence>
<proteinExistence type="predicted"/>
<comment type="caution">
    <text evidence="1">The sequence shown here is derived from an EMBL/GenBank/DDBJ whole genome shotgun (WGS) entry which is preliminary data.</text>
</comment>
<reference evidence="1 2" key="1">
    <citation type="submission" date="2014-12" db="EMBL/GenBank/DDBJ databases">
        <title>Isolation of bacteria from lake water.</title>
        <authorList>
            <person name="Sheng K.-Y."/>
            <person name="Chin P.-S."/>
            <person name="Chan K.-G."/>
            <person name="Tan G.S."/>
        </authorList>
    </citation>
    <scope>NUCLEOTIDE SEQUENCE [LARGE SCALE GENOMIC DNA]</scope>
    <source>
        <strain evidence="1 2">KY4</strain>
    </source>
</reference>
<evidence type="ECO:0000313" key="1">
    <source>
        <dbReference type="EMBL" id="KJA11461.1"/>
    </source>
</evidence>
<keyword evidence="2" id="KW-1185">Reference proteome</keyword>
<sequence>MPRGVHGLMRAMEQPYVGALRHQCLEFITLRLHVLPVDEQMHSLGCRRWRDRYGGSGRGGLQIRVLGRVFERLGTQCLLHRLWQVHPRLVCQLQQAKQDISDPMGYALFVGRVPYHSPRFAQRRPLEHFQQPCRLHRQRHGQVLGCVARLPITGCGKTAQPCLQR</sequence>
<dbReference type="Proteomes" id="UP000032566">
    <property type="component" value="Unassembled WGS sequence"/>
</dbReference>
<dbReference type="EMBL" id="JXYQ01000012">
    <property type="protein sequence ID" value="KJA11461.1"/>
    <property type="molecule type" value="Genomic_DNA"/>
</dbReference>
<gene>
    <name evidence="1" type="ORF">RP29_04785</name>
</gene>